<dbReference type="GO" id="GO:0019441">
    <property type="term" value="P:L-tryptophan catabolic process to kynurenine"/>
    <property type="evidence" value="ECO:0007669"/>
    <property type="project" value="InterPro"/>
</dbReference>
<protein>
    <submittedName>
        <fullName evidence="1">Cyclase family protein</fullName>
    </submittedName>
</protein>
<dbReference type="PANTHER" id="PTHR31118">
    <property type="entry name" value="CYCLASE-LIKE PROTEIN 2"/>
    <property type="match status" value="1"/>
</dbReference>
<keyword evidence="2" id="KW-1185">Reference proteome</keyword>
<dbReference type="SUPFAM" id="SSF102198">
    <property type="entry name" value="Putative cyclase"/>
    <property type="match status" value="1"/>
</dbReference>
<dbReference type="Pfam" id="PF04199">
    <property type="entry name" value="Cyclase"/>
    <property type="match status" value="1"/>
</dbReference>
<dbReference type="InterPro" id="IPR037175">
    <property type="entry name" value="KFase_sf"/>
</dbReference>
<dbReference type="KEGG" id="rmar:GBA65_17975"/>
<reference evidence="1 2" key="1">
    <citation type="submission" date="2019-10" db="EMBL/GenBank/DDBJ databases">
        <title>Rubrobacter sp nov SCSIO 52915 isolated from a deep-sea sediment in the South China Sea.</title>
        <authorList>
            <person name="Chen R.W."/>
        </authorList>
    </citation>
    <scope>NUCLEOTIDE SEQUENCE [LARGE SCALE GENOMIC DNA]</scope>
    <source>
        <strain evidence="1 2">SCSIO 52915</strain>
    </source>
</reference>
<dbReference type="AlphaFoldDB" id="A0A6G8Q0V2"/>
<dbReference type="PANTHER" id="PTHR31118:SF12">
    <property type="entry name" value="CYCLASE-LIKE PROTEIN 2"/>
    <property type="match status" value="1"/>
</dbReference>
<sequence>MLSKKNPVASFAEALAGGAVEVVDLTQPLNERTPMIQLPEPFANTPNVKVREISRYDDRGPAWAWNLLEIGEHAGTHFDAPTHWITGREGLDVSEVPPRHLVAPAVVIDKCPECEADPDYVLTVDDVRAFEAEHGPLPEGGWLLLRTGWDARAHDAEAFLNAGSGSPRSPGFDAECARWIAEESPLVGVGVETVGIDAGAAAGFEPPFPVHYYLLGAGKYGVTQLANLAELPPTGALFVVAPLKISGGTGSPVRALALVPRG</sequence>
<gene>
    <name evidence="1" type="ORF">GBA65_17975</name>
</gene>
<evidence type="ECO:0000313" key="2">
    <source>
        <dbReference type="Proteomes" id="UP000502706"/>
    </source>
</evidence>
<dbReference type="EMBL" id="CP045121">
    <property type="protein sequence ID" value="QIN80096.1"/>
    <property type="molecule type" value="Genomic_DNA"/>
</dbReference>
<dbReference type="Proteomes" id="UP000502706">
    <property type="component" value="Chromosome"/>
</dbReference>
<dbReference type="RefSeq" id="WP_166397772.1">
    <property type="nucleotide sequence ID" value="NZ_CP045121.1"/>
</dbReference>
<dbReference type="Gene3D" id="3.50.30.50">
    <property type="entry name" value="Putative cyclase"/>
    <property type="match status" value="1"/>
</dbReference>
<organism evidence="1 2">
    <name type="scientific">Rubrobacter marinus</name>
    <dbReference type="NCBI Taxonomy" id="2653852"/>
    <lineage>
        <taxon>Bacteria</taxon>
        <taxon>Bacillati</taxon>
        <taxon>Actinomycetota</taxon>
        <taxon>Rubrobacteria</taxon>
        <taxon>Rubrobacterales</taxon>
        <taxon>Rubrobacteraceae</taxon>
        <taxon>Rubrobacter</taxon>
    </lineage>
</organism>
<accession>A0A6G8Q0V2</accession>
<dbReference type="InterPro" id="IPR007325">
    <property type="entry name" value="KFase/CYL"/>
</dbReference>
<name>A0A6G8Q0V2_9ACTN</name>
<proteinExistence type="predicted"/>
<dbReference type="GO" id="GO:0004061">
    <property type="term" value="F:arylformamidase activity"/>
    <property type="evidence" value="ECO:0007669"/>
    <property type="project" value="InterPro"/>
</dbReference>
<evidence type="ECO:0000313" key="1">
    <source>
        <dbReference type="EMBL" id="QIN80096.1"/>
    </source>
</evidence>